<evidence type="ECO:0000256" key="5">
    <source>
        <dbReference type="ARBA" id="ARBA00022989"/>
    </source>
</evidence>
<dbReference type="PANTHER" id="PTHR43414">
    <property type="entry name" value="MULTIDRUG RESISTANCE PROTEIN MDTG"/>
    <property type="match status" value="1"/>
</dbReference>
<feature type="transmembrane region" description="Helical" evidence="7">
    <location>
        <begin position="349"/>
        <end position="365"/>
    </location>
</feature>
<dbReference type="Gene3D" id="1.20.1250.20">
    <property type="entry name" value="MFS general substrate transporter like domains"/>
    <property type="match status" value="2"/>
</dbReference>
<feature type="transmembrane region" description="Helical" evidence="7">
    <location>
        <begin position="102"/>
        <end position="125"/>
    </location>
</feature>
<keyword evidence="10" id="KW-1185">Reference proteome</keyword>
<evidence type="ECO:0000256" key="1">
    <source>
        <dbReference type="ARBA" id="ARBA00004651"/>
    </source>
</evidence>
<feature type="transmembrane region" description="Helical" evidence="7">
    <location>
        <begin position="282"/>
        <end position="303"/>
    </location>
</feature>
<protein>
    <submittedName>
        <fullName evidence="9">MFS transporter</fullName>
    </submittedName>
</protein>
<feature type="domain" description="Major facilitator superfamily (MFS) profile" evidence="8">
    <location>
        <begin position="8"/>
        <end position="393"/>
    </location>
</feature>
<name>A0ABW3RYG8_9BACL</name>
<dbReference type="RefSeq" id="WP_379319738.1">
    <property type="nucleotide sequence ID" value="NZ_JBHTLM010000008.1"/>
</dbReference>
<feature type="transmembrane region" description="Helical" evidence="7">
    <location>
        <begin position="309"/>
        <end position="328"/>
    </location>
</feature>
<gene>
    <name evidence="9" type="ORF">ACFQ3W_13480</name>
</gene>
<feature type="transmembrane region" description="Helical" evidence="7">
    <location>
        <begin position="46"/>
        <end position="66"/>
    </location>
</feature>
<evidence type="ECO:0000256" key="3">
    <source>
        <dbReference type="ARBA" id="ARBA00022475"/>
    </source>
</evidence>
<dbReference type="InterPro" id="IPR036259">
    <property type="entry name" value="MFS_trans_sf"/>
</dbReference>
<evidence type="ECO:0000313" key="9">
    <source>
        <dbReference type="EMBL" id="MFD1177303.1"/>
    </source>
</evidence>
<feature type="transmembrane region" description="Helical" evidence="7">
    <location>
        <begin position="249"/>
        <end position="270"/>
    </location>
</feature>
<proteinExistence type="predicted"/>
<dbReference type="PANTHER" id="PTHR43414:SF1">
    <property type="entry name" value="PEPTIDE PERMEASE"/>
    <property type="match status" value="1"/>
</dbReference>
<accession>A0ABW3RYG8</accession>
<dbReference type="InterPro" id="IPR011701">
    <property type="entry name" value="MFS"/>
</dbReference>
<evidence type="ECO:0000256" key="4">
    <source>
        <dbReference type="ARBA" id="ARBA00022692"/>
    </source>
</evidence>
<sequence>MAFPWKRNLYVLWTGVFFCSMAYSMVIPFMSLFIAHDLGVKENLTVWSGFAFGITFLAGALIAPYWGSLSDKYGRKPMLLRSGFSLCAVYILNSFVQDPYQLIAVRILSGLLAGYVPSAIALVATNTPEKHVGFSLGIMSTAGAAGGIIGPMIGGSLSKFIGYRESFLAAGAVVLLSALIAWIFVKEENYDRNRARSHVQDDLKEASANRPLMNNLVVVLIVTTSVMVLEPLLSLYVLNLGASTANASFSSGIIFSAVGISTVLAAPFWGKIGERIGYRNTLIIGLIGGGIGNFLQLFFHSLVGFGVLRFVYGLFFAAVFPALNALIVQATKPEFRGRAFSLNQSSSQLGNMAGPVIGGVLGSWISIPHVFVLNGILLSLTAFTLQFNLKGRRANKASEDIRV</sequence>
<feature type="transmembrane region" description="Helical" evidence="7">
    <location>
        <begin position="371"/>
        <end position="389"/>
    </location>
</feature>
<reference evidence="10" key="1">
    <citation type="journal article" date="2019" name="Int. J. Syst. Evol. Microbiol.">
        <title>The Global Catalogue of Microorganisms (GCM) 10K type strain sequencing project: providing services to taxonomists for standard genome sequencing and annotation.</title>
        <authorList>
            <consortium name="The Broad Institute Genomics Platform"/>
            <consortium name="The Broad Institute Genome Sequencing Center for Infectious Disease"/>
            <person name="Wu L."/>
            <person name="Ma J."/>
        </authorList>
    </citation>
    <scope>NUCLEOTIDE SEQUENCE [LARGE SCALE GENOMIC DNA]</scope>
    <source>
        <strain evidence="10">CCUG 59189</strain>
    </source>
</reference>
<keyword evidence="6 7" id="KW-0472">Membrane</keyword>
<keyword evidence="3" id="KW-1003">Cell membrane</keyword>
<feature type="transmembrane region" description="Helical" evidence="7">
    <location>
        <begin position="216"/>
        <end position="237"/>
    </location>
</feature>
<comment type="caution">
    <text evidence="9">The sequence shown here is derived from an EMBL/GenBank/DDBJ whole genome shotgun (WGS) entry which is preliminary data.</text>
</comment>
<dbReference type="SUPFAM" id="SSF103473">
    <property type="entry name" value="MFS general substrate transporter"/>
    <property type="match status" value="1"/>
</dbReference>
<evidence type="ECO:0000256" key="2">
    <source>
        <dbReference type="ARBA" id="ARBA00022448"/>
    </source>
</evidence>
<evidence type="ECO:0000313" key="10">
    <source>
        <dbReference type="Proteomes" id="UP001597262"/>
    </source>
</evidence>
<keyword evidence="5 7" id="KW-1133">Transmembrane helix</keyword>
<dbReference type="PRINTS" id="PR01035">
    <property type="entry name" value="TCRTETA"/>
</dbReference>
<feature type="transmembrane region" description="Helical" evidence="7">
    <location>
        <begin position="12"/>
        <end position="34"/>
    </location>
</feature>
<evidence type="ECO:0000259" key="8">
    <source>
        <dbReference type="PROSITE" id="PS50850"/>
    </source>
</evidence>
<dbReference type="Pfam" id="PF07690">
    <property type="entry name" value="MFS_1"/>
    <property type="match status" value="1"/>
</dbReference>
<comment type="subcellular location">
    <subcellularLocation>
        <location evidence="1">Cell membrane</location>
        <topology evidence="1">Multi-pass membrane protein</topology>
    </subcellularLocation>
</comment>
<dbReference type="PROSITE" id="PS50850">
    <property type="entry name" value="MFS"/>
    <property type="match status" value="1"/>
</dbReference>
<organism evidence="9 10">
    <name type="scientific">Paenibacillus puldeungensis</name>
    <dbReference type="NCBI Taxonomy" id="696536"/>
    <lineage>
        <taxon>Bacteria</taxon>
        <taxon>Bacillati</taxon>
        <taxon>Bacillota</taxon>
        <taxon>Bacilli</taxon>
        <taxon>Bacillales</taxon>
        <taxon>Paenibacillaceae</taxon>
        <taxon>Paenibacillus</taxon>
    </lineage>
</organism>
<keyword evidence="2" id="KW-0813">Transport</keyword>
<evidence type="ECO:0000256" key="6">
    <source>
        <dbReference type="ARBA" id="ARBA00023136"/>
    </source>
</evidence>
<dbReference type="InterPro" id="IPR020846">
    <property type="entry name" value="MFS_dom"/>
</dbReference>
<evidence type="ECO:0000256" key="7">
    <source>
        <dbReference type="SAM" id="Phobius"/>
    </source>
</evidence>
<dbReference type="InterPro" id="IPR001958">
    <property type="entry name" value="Tet-R_TetA/multi-R_MdtG-like"/>
</dbReference>
<dbReference type="Proteomes" id="UP001597262">
    <property type="component" value="Unassembled WGS sequence"/>
</dbReference>
<feature type="transmembrane region" description="Helical" evidence="7">
    <location>
        <begin position="78"/>
        <end position="96"/>
    </location>
</feature>
<feature type="transmembrane region" description="Helical" evidence="7">
    <location>
        <begin position="132"/>
        <end position="154"/>
    </location>
</feature>
<keyword evidence="4 7" id="KW-0812">Transmembrane</keyword>
<dbReference type="EMBL" id="JBHTLM010000008">
    <property type="protein sequence ID" value="MFD1177303.1"/>
    <property type="molecule type" value="Genomic_DNA"/>
</dbReference>
<feature type="transmembrane region" description="Helical" evidence="7">
    <location>
        <begin position="166"/>
        <end position="185"/>
    </location>
</feature>